<gene>
    <name evidence="2" type="ORF">F7725_027122</name>
</gene>
<organism evidence="2 3">
    <name type="scientific">Dissostichus mawsoni</name>
    <name type="common">Antarctic cod</name>
    <dbReference type="NCBI Taxonomy" id="36200"/>
    <lineage>
        <taxon>Eukaryota</taxon>
        <taxon>Metazoa</taxon>
        <taxon>Chordata</taxon>
        <taxon>Craniata</taxon>
        <taxon>Vertebrata</taxon>
        <taxon>Euteleostomi</taxon>
        <taxon>Actinopterygii</taxon>
        <taxon>Neopterygii</taxon>
        <taxon>Teleostei</taxon>
        <taxon>Neoteleostei</taxon>
        <taxon>Acanthomorphata</taxon>
        <taxon>Eupercaria</taxon>
        <taxon>Perciformes</taxon>
        <taxon>Notothenioidei</taxon>
        <taxon>Nototheniidae</taxon>
        <taxon>Dissostichus</taxon>
    </lineage>
</organism>
<protein>
    <submittedName>
        <fullName evidence="2">Uncharacterized protein</fullName>
    </submittedName>
</protein>
<feature type="compositionally biased region" description="Polar residues" evidence="1">
    <location>
        <begin position="90"/>
        <end position="104"/>
    </location>
</feature>
<proteinExistence type="predicted"/>
<evidence type="ECO:0000313" key="2">
    <source>
        <dbReference type="EMBL" id="KAF3834564.1"/>
    </source>
</evidence>
<dbReference type="EMBL" id="JAAKFY010000025">
    <property type="protein sequence ID" value="KAF3834564.1"/>
    <property type="molecule type" value="Genomic_DNA"/>
</dbReference>
<keyword evidence="3" id="KW-1185">Reference proteome</keyword>
<feature type="region of interest" description="Disordered" evidence="1">
    <location>
        <begin position="90"/>
        <end position="144"/>
    </location>
</feature>
<evidence type="ECO:0000256" key="1">
    <source>
        <dbReference type="SAM" id="MobiDB-lite"/>
    </source>
</evidence>
<dbReference type="Proteomes" id="UP000518266">
    <property type="component" value="Unassembled WGS sequence"/>
</dbReference>
<reference evidence="2 3" key="1">
    <citation type="submission" date="2020-03" db="EMBL/GenBank/DDBJ databases">
        <title>Dissostichus mawsoni Genome sequencing and assembly.</title>
        <authorList>
            <person name="Park H."/>
        </authorList>
    </citation>
    <scope>NUCLEOTIDE SEQUENCE [LARGE SCALE GENOMIC DNA]</scope>
    <source>
        <strain evidence="2">DM0001</strain>
        <tissue evidence="2">Muscle</tissue>
    </source>
</reference>
<feature type="compositionally biased region" description="Basic and acidic residues" evidence="1">
    <location>
        <begin position="121"/>
        <end position="133"/>
    </location>
</feature>
<feature type="compositionally biased region" description="Low complexity" evidence="1">
    <location>
        <begin position="135"/>
        <end position="144"/>
    </location>
</feature>
<sequence>MSHFLSGPKPPERDQTLRILKTLRHVGPDKTCRRRGFMSVQNKNHSCISSPMLTMAPPGGRSMLRSAALQVSMEPSRASIAARAESWSLERTTTLQPLSASSRATAPPMPLEPPHTTASRDIVERNTPLEEKTVNNNNNNTASV</sequence>
<name>A0A7J5XC33_DISMA</name>
<dbReference type="AlphaFoldDB" id="A0A7J5XC33"/>
<accession>A0A7J5XC33</accession>
<comment type="caution">
    <text evidence="2">The sequence shown here is derived from an EMBL/GenBank/DDBJ whole genome shotgun (WGS) entry which is preliminary data.</text>
</comment>
<evidence type="ECO:0000313" key="3">
    <source>
        <dbReference type="Proteomes" id="UP000518266"/>
    </source>
</evidence>